<evidence type="ECO:0000256" key="1">
    <source>
        <dbReference type="SAM" id="MobiDB-lite"/>
    </source>
</evidence>
<proteinExistence type="predicted"/>
<evidence type="ECO:0000313" key="2">
    <source>
        <dbReference type="EMBL" id="MED6148037.1"/>
    </source>
</evidence>
<sequence length="103" mass="11020">MVLETDRISRFDRKTGNQSIDRPILLKILHNIGLTLTHSDWAQQKNSSTESTEAAPATVAASGGPQQQQQPLTEAPPAAATSGPSSPQASHQPGLQLYQDVFS</sequence>
<protein>
    <submittedName>
        <fullName evidence="2">Uncharacterized protein</fullName>
    </submittedName>
</protein>
<feature type="region of interest" description="Disordered" evidence="1">
    <location>
        <begin position="42"/>
        <end position="103"/>
    </location>
</feature>
<comment type="caution">
    <text evidence="2">The sequence shown here is derived from an EMBL/GenBank/DDBJ whole genome shotgun (WGS) entry which is preliminary data.</text>
</comment>
<dbReference type="EMBL" id="JASCZI010090953">
    <property type="protein sequence ID" value="MED6148037.1"/>
    <property type="molecule type" value="Genomic_DNA"/>
</dbReference>
<evidence type="ECO:0000313" key="3">
    <source>
        <dbReference type="Proteomes" id="UP001341840"/>
    </source>
</evidence>
<feature type="compositionally biased region" description="Low complexity" evidence="1">
    <location>
        <begin position="60"/>
        <end position="90"/>
    </location>
</feature>
<name>A0ABU6TH38_9FABA</name>
<feature type="compositionally biased region" description="Polar residues" evidence="1">
    <location>
        <begin position="42"/>
        <end position="52"/>
    </location>
</feature>
<organism evidence="2 3">
    <name type="scientific">Stylosanthes scabra</name>
    <dbReference type="NCBI Taxonomy" id="79078"/>
    <lineage>
        <taxon>Eukaryota</taxon>
        <taxon>Viridiplantae</taxon>
        <taxon>Streptophyta</taxon>
        <taxon>Embryophyta</taxon>
        <taxon>Tracheophyta</taxon>
        <taxon>Spermatophyta</taxon>
        <taxon>Magnoliopsida</taxon>
        <taxon>eudicotyledons</taxon>
        <taxon>Gunneridae</taxon>
        <taxon>Pentapetalae</taxon>
        <taxon>rosids</taxon>
        <taxon>fabids</taxon>
        <taxon>Fabales</taxon>
        <taxon>Fabaceae</taxon>
        <taxon>Papilionoideae</taxon>
        <taxon>50 kb inversion clade</taxon>
        <taxon>dalbergioids sensu lato</taxon>
        <taxon>Dalbergieae</taxon>
        <taxon>Pterocarpus clade</taxon>
        <taxon>Stylosanthes</taxon>
    </lineage>
</organism>
<gene>
    <name evidence="2" type="ORF">PIB30_049438</name>
</gene>
<reference evidence="2 3" key="1">
    <citation type="journal article" date="2023" name="Plants (Basel)">
        <title>Bridging the Gap: Combining Genomics and Transcriptomics Approaches to Understand Stylosanthes scabra, an Orphan Legume from the Brazilian Caatinga.</title>
        <authorList>
            <person name="Ferreira-Neto J.R.C."/>
            <person name="da Silva M.D."/>
            <person name="Binneck E."/>
            <person name="de Melo N.F."/>
            <person name="da Silva R.H."/>
            <person name="de Melo A.L.T.M."/>
            <person name="Pandolfi V."/>
            <person name="Bustamante F.O."/>
            <person name="Brasileiro-Vidal A.C."/>
            <person name="Benko-Iseppon A.M."/>
        </authorList>
    </citation>
    <scope>NUCLEOTIDE SEQUENCE [LARGE SCALE GENOMIC DNA]</scope>
    <source>
        <tissue evidence="2">Leaves</tissue>
    </source>
</reference>
<dbReference type="Proteomes" id="UP001341840">
    <property type="component" value="Unassembled WGS sequence"/>
</dbReference>
<accession>A0ABU6TH38</accession>
<keyword evidence="3" id="KW-1185">Reference proteome</keyword>